<organism evidence="2 3">
    <name type="scientific">Vigna unguiculata</name>
    <name type="common">Cowpea</name>
    <dbReference type="NCBI Taxonomy" id="3917"/>
    <lineage>
        <taxon>Eukaryota</taxon>
        <taxon>Viridiplantae</taxon>
        <taxon>Streptophyta</taxon>
        <taxon>Embryophyta</taxon>
        <taxon>Tracheophyta</taxon>
        <taxon>Spermatophyta</taxon>
        <taxon>Magnoliopsida</taxon>
        <taxon>eudicotyledons</taxon>
        <taxon>Gunneridae</taxon>
        <taxon>Pentapetalae</taxon>
        <taxon>rosids</taxon>
        <taxon>fabids</taxon>
        <taxon>Fabales</taxon>
        <taxon>Fabaceae</taxon>
        <taxon>Papilionoideae</taxon>
        <taxon>50 kb inversion clade</taxon>
        <taxon>NPAAA clade</taxon>
        <taxon>indigoferoid/millettioid clade</taxon>
        <taxon>Phaseoleae</taxon>
        <taxon>Vigna</taxon>
    </lineage>
</organism>
<feature type="region of interest" description="Disordered" evidence="1">
    <location>
        <begin position="208"/>
        <end position="291"/>
    </location>
</feature>
<evidence type="ECO:0000313" key="2">
    <source>
        <dbReference type="EMBL" id="QCE03236.1"/>
    </source>
</evidence>
<protein>
    <submittedName>
        <fullName evidence="2">Uncharacterized protein</fullName>
    </submittedName>
</protein>
<name>A0A4D6MP87_VIGUN</name>
<feature type="compositionally biased region" description="Basic and acidic residues" evidence="1">
    <location>
        <begin position="270"/>
        <end position="281"/>
    </location>
</feature>
<sequence length="505" mass="54768">MSSSASSSNGSSGGAVKVSGGGGSISALFSSSDAGTSLGGVSTSAGSPILLNGSPEAEQPVAEAVEQVVTSEESGDVISIDVHNEGEQANLPEVQGYEWAPYETRTHVMRFRWGNDLGDLVERTKVFDDEVEDGFLRVKHFYTTRSTTSKGWVSFLGANKSLFTLYSYKGFKTGFFKVAIPGRGRKYIFDEEDIMARTTLSNAEFMARAKSRRREDDPAEEVAPLQSVPAALSTGPSPVTTVPTGASGVVTRPRFIVKPPGSTIPVAAADKGKKTKRDDSSTGRSSKKSTKVEASGSLATAFLSGEVWLDEEVSFHLGSRVKDMLRDVSEEEALPTAGELTLKLAGIYTKFPWADRSRIESLEKELVAAKVELQEVKAFASDLKTQFDRLNGIKAEHAKCDGLFKAADDRAKEEQQKAKEAHLAAAESAADWKKKAKEYQAELRVADEQVFAQYETSFQNAVDHAVFFYHYSPDRFDVHLGVVDGKLERVFDQLDEATAPPADNS</sequence>
<feature type="compositionally biased region" description="Low complexity" evidence="1">
    <location>
        <begin position="233"/>
        <end position="245"/>
    </location>
</feature>
<dbReference type="AlphaFoldDB" id="A0A4D6MP87"/>
<accession>A0A4D6MP87</accession>
<proteinExistence type="predicted"/>
<dbReference type="EMBL" id="CP039352">
    <property type="protein sequence ID" value="QCE03236.1"/>
    <property type="molecule type" value="Genomic_DNA"/>
</dbReference>
<evidence type="ECO:0000313" key="3">
    <source>
        <dbReference type="Proteomes" id="UP000501690"/>
    </source>
</evidence>
<reference evidence="2 3" key="1">
    <citation type="submission" date="2019-04" db="EMBL/GenBank/DDBJ databases">
        <title>An improved genome assembly and genetic linkage map for asparagus bean, Vigna unguiculata ssp. sesquipedialis.</title>
        <authorList>
            <person name="Xia Q."/>
            <person name="Zhang R."/>
            <person name="Dong Y."/>
        </authorList>
    </citation>
    <scope>NUCLEOTIDE SEQUENCE [LARGE SCALE GENOMIC DNA]</scope>
    <source>
        <tissue evidence="2">Leaf</tissue>
    </source>
</reference>
<gene>
    <name evidence="2" type="ORF">DEO72_LG8g1260</name>
</gene>
<evidence type="ECO:0000256" key="1">
    <source>
        <dbReference type="SAM" id="MobiDB-lite"/>
    </source>
</evidence>
<dbReference type="Proteomes" id="UP000501690">
    <property type="component" value="Linkage Group LG8"/>
</dbReference>
<keyword evidence="3" id="KW-1185">Reference proteome</keyword>